<name>A0A316ZJ58_9BASI</name>
<dbReference type="AlphaFoldDB" id="A0A316ZJ58"/>
<evidence type="ECO:0000313" key="3">
    <source>
        <dbReference type="Proteomes" id="UP000245946"/>
    </source>
</evidence>
<dbReference type="GeneID" id="37269342"/>
<evidence type="ECO:0000313" key="2">
    <source>
        <dbReference type="EMBL" id="PWO01149.1"/>
    </source>
</evidence>
<feature type="compositionally biased region" description="Low complexity" evidence="1">
    <location>
        <begin position="31"/>
        <end position="46"/>
    </location>
</feature>
<dbReference type="EMBL" id="KZ819283">
    <property type="protein sequence ID" value="PWO01149.1"/>
    <property type="molecule type" value="Genomic_DNA"/>
</dbReference>
<gene>
    <name evidence="2" type="ORF">FA09DRAFT_3285</name>
</gene>
<reference evidence="2 3" key="1">
    <citation type="journal article" date="2018" name="Mol. Biol. Evol.">
        <title>Broad Genomic Sampling Reveals a Smut Pathogenic Ancestry of the Fungal Clade Ustilaginomycotina.</title>
        <authorList>
            <person name="Kijpornyongpan T."/>
            <person name="Mondo S.J."/>
            <person name="Barry K."/>
            <person name="Sandor L."/>
            <person name="Lee J."/>
            <person name="Lipzen A."/>
            <person name="Pangilinan J."/>
            <person name="LaButti K."/>
            <person name="Hainaut M."/>
            <person name="Henrissat B."/>
            <person name="Grigoriev I.V."/>
            <person name="Spatafora J.W."/>
            <person name="Aime M.C."/>
        </authorList>
    </citation>
    <scope>NUCLEOTIDE SEQUENCE [LARGE SCALE GENOMIC DNA]</scope>
    <source>
        <strain evidence="2 3">MCA 4186</strain>
    </source>
</reference>
<proteinExistence type="predicted"/>
<dbReference type="RefSeq" id="XP_025601427.1">
    <property type="nucleotide sequence ID" value="XM_025741798.1"/>
</dbReference>
<accession>A0A316ZJ58</accession>
<sequence length="62" mass="6812">MVSRLPLYSSMLSRPIQLPLAPTSQPPHATLSRPSPFPLSLPSLPLTARPPHWSSSTRARRA</sequence>
<keyword evidence="3" id="KW-1185">Reference proteome</keyword>
<dbReference type="Proteomes" id="UP000245946">
    <property type="component" value="Unassembled WGS sequence"/>
</dbReference>
<organism evidence="2 3">
    <name type="scientific">Tilletiopsis washingtonensis</name>
    <dbReference type="NCBI Taxonomy" id="58919"/>
    <lineage>
        <taxon>Eukaryota</taxon>
        <taxon>Fungi</taxon>
        <taxon>Dikarya</taxon>
        <taxon>Basidiomycota</taxon>
        <taxon>Ustilaginomycotina</taxon>
        <taxon>Exobasidiomycetes</taxon>
        <taxon>Entylomatales</taxon>
        <taxon>Entylomatales incertae sedis</taxon>
        <taxon>Tilletiopsis</taxon>
    </lineage>
</organism>
<evidence type="ECO:0000256" key="1">
    <source>
        <dbReference type="SAM" id="MobiDB-lite"/>
    </source>
</evidence>
<protein>
    <submittedName>
        <fullName evidence="2">Uncharacterized protein</fullName>
    </submittedName>
</protein>
<feature type="region of interest" description="Disordered" evidence="1">
    <location>
        <begin position="16"/>
        <end position="62"/>
    </location>
</feature>
<feature type="compositionally biased region" description="Polar residues" evidence="1">
    <location>
        <begin position="53"/>
        <end position="62"/>
    </location>
</feature>